<dbReference type="Gene3D" id="3.40.50.10330">
    <property type="entry name" value="Probable inorganic polyphosphate/atp-NAD kinase, domain 1"/>
    <property type="match status" value="1"/>
</dbReference>
<dbReference type="EMBL" id="QSRJ01000004">
    <property type="protein sequence ID" value="RGL10678.1"/>
    <property type="molecule type" value="Genomic_DNA"/>
</dbReference>
<evidence type="ECO:0000313" key="10">
    <source>
        <dbReference type="EMBL" id="RGL10678.1"/>
    </source>
</evidence>
<accession>A0A3E4QUL8</accession>
<proteinExistence type="inferred from homology"/>
<evidence type="ECO:0000256" key="8">
    <source>
        <dbReference type="ARBA" id="ARBA00023264"/>
    </source>
</evidence>
<dbReference type="InterPro" id="IPR016064">
    <property type="entry name" value="NAD/diacylglycerol_kinase_sf"/>
</dbReference>
<keyword evidence="7" id="KW-0443">Lipid metabolism</keyword>
<dbReference type="PANTHER" id="PTHR12358:SF54">
    <property type="entry name" value="SPHINGOSINE KINASE RELATED PROTEIN"/>
    <property type="match status" value="1"/>
</dbReference>
<dbReference type="Proteomes" id="UP000260943">
    <property type="component" value="Unassembled WGS sequence"/>
</dbReference>
<evidence type="ECO:0000256" key="5">
    <source>
        <dbReference type="ARBA" id="ARBA00022777"/>
    </source>
</evidence>
<dbReference type="Pfam" id="PF00781">
    <property type="entry name" value="DAGK_cat"/>
    <property type="match status" value="1"/>
</dbReference>
<keyword evidence="6" id="KW-0067">ATP-binding</keyword>
<keyword evidence="3" id="KW-0808">Transferase</keyword>
<reference evidence="10 11" key="1">
    <citation type="submission" date="2018-08" db="EMBL/GenBank/DDBJ databases">
        <title>A genome reference for cultivated species of the human gut microbiota.</title>
        <authorList>
            <person name="Zou Y."/>
            <person name="Xue W."/>
            <person name="Luo G."/>
        </authorList>
    </citation>
    <scope>NUCLEOTIDE SEQUENCE [LARGE SCALE GENOMIC DNA]</scope>
    <source>
        <strain evidence="10 11">TF08-14</strain>
    </source>
</reference>
<organism evidence="10 11">
    <name type="scientific">Collinsella tanakaei</name>
    <dbReference type="NCBI Taxonomy" id="626935"/>
    <lineage>
        <taxon>Bacteria</taxon>
        <taxon>Bacillati</taxon>
        <taxon>Actinomycetota</taxon>
        <taxon>Coriobacteriia</taxon>
        <taxon>Coriobacteriales</taxon>
        <taxon>Coriobacteriaceae</taxon>
        <taxon>Collinsella</taxon>
    </lineage>
</organism>
<gene>
    <name evidence="10" type="ORF">DXC81_04175</name>
</gene>
<feature type="domain" description="DAGKc" evidence="9">
    <location>
        <begin position="5"/>
        <end position="140"/>
    </location>
</feature>
<keyword evidence="5 10" id="KW-0418">Kinase</keyword>
<dbReference type="InterPro" id="IPR045540">
    <property type="entry name" value="YegS/DAGK_C"/>
</dbReference>
<keyword evidence="7" id="KW-0444">Lipid biosynthesis</keyword>
<comment type="similarity">
    <text evidence="2">Belongs to the diacylglycerol/lipid kinase family.</text>
</comment>
<dbReference type="GO" id="GO:0008654">
    <property type="term" value="P:phospholipid biosynthetic process"/>
    <property type="evidence" value="ECO:0007669"/>
    <property type="project" value="UniProtKB-KW"/>
</dbReference>
<keyword evidence="4" id="KW-0547">Nucleotide-binding</keyword>
<dbReference type="Gene3D" id="2.60.200.40">
    <property type="match status" value="1"/>
</dbReference>
<sequence>MNTRTILGKTLIIVNPTAQSGAAATAAQQVQRFLSMYMHDDSAFDVVHTTHPRHATQIASQATGYNTVLALGGDGLVHETACGLMAIGSEARPCLGVLPVGSGNDYARTLDMDQTMGADLSWLSHARKRTMDVGRIDYVGEAGRGTDYFVQTFSCGLDAAIAIGTYELRKSTGLSGDALYLASGLNVFGIGYRRFPLRVKFEDEAWQELESIIMAIQIGPTYGSGFRICPDADPSDGLFDICYAHGKIPRAIALPVFLRAKNGRHLSSRYVHGRRAQSVRLLFDGEDYPLQADGEQIRARSATITMVPSALTVLAPAMSR</sequence>
<dbReference type="InterPro" id="IPR001206">
    <property type="entry name" value="Diacylglycerol_kinase_cat_dom"/>
</dbReference>
<evidence type="ECO:0000313" key="11">
    <source>
        <dbReference type="Proteomes" id="UP000260943"/>
    </source>
</evidence>
<dbReference type="InterPro" id="IPR050187">
    <property type="entry name" value="Lipid_Phosphate_FormReg"/>
</dbReference>
<keyword evidence="7" id="KW-0594">Phospholipid biosynthesis</keyword>
<dbReference type="SMART" id="SM00046">
    <property type="entry name" value="DAGKc"/>
    <property type="match status" value="1"/>
</dbReference>
<evidence type="ECO:0000256" key="3">
    <source>
        <dbReference type="ARBA" id="ARBA00022679"/>
    </source>
</evidence>
<comment type="caution">
    <text evidence="10">The sequence shown here is derived from an EMBL/GenBank/DDBJ whole genome shotgun (WGS) entry which is preliminary data.</text>
</comment>
<dbReference type="GO" id="GO:0016301">
    <property type="term" value="F:kinase activity"/>
    <property type="evidence" value="ECO:0007669"/>
    <property type="project" value="UniProtKB-KW"/>
</dbReference>
<evidence type="ECO:0000259" key="9">
    <source>
        <dbReference type="PROSITE" id="PS50146"/>
    </source>
</evidence>
<dbReference type="AlphaFoldDB" id="A0A3E4QUL8"/>
<protein>
    <submittedName>
        <fullName evidence="10">Diacylglycerol kinase family lipid kinase</fullName>
    </submittedName>
</protein>
<evidence type="ECO:0000256" key="1">
    <source>
        <dbReference type="ARBA" id="ARBA00001946"/>
    </source>
</evidence>
<evidence type="ECO:0000256" key="7">
    <source>
        <dbReference type="ARBA" id="ARBA00023209"/>
    </source>
</evidence>
<dbReference type="SUPFAM" id="SSF111331">
    <property type="entry name" value="NAD kinase/diacylglycerol kinase-like"/>
    <property type="match status" value="1"/>
</dbReference>
<evidence type="ECO:0000256" key="2">
    <source>
        <dbReference type="ARBA" id="ARBA00005983"/>
    </source>
</evidence>
<dbReference type="Pfam" id="PF19279">
    <property type="entry name" value="YegS_C"/>
    <property type="match status" value="1"/>
</dbReference>
<evidence type="ECO:0000256" key="6">
    <source>
        <dbReference type="ARBA" id="ARBA00022840"/>
    </source>
</evidence>
<dbReference type="GO" id="GO:0005524">
    <property type="term" value="F:ATP binding"/>
    <property type="evidence" value="ECO:0007669"/>
    <property type="project" value="UniProtKB-KW"/>
</dbReference>
<evidence type="ECO:0000256" key="4">
    <source>
        <dbReference type="ARBA" id="ARBA00022741"/>
    </source>
</evidence>
<keyword evidence="8" id="KW-1208">Phospholipid metabolism</keyword>
<dbReference type="InterPro" id="IPR017438">
    <property type="entry name" value="ATP-NAD_kinase_N"/>
</dbReference>
<dbReference type="PANTHER" id="PTHR12358">
    <property type="entry name" value="SPHINGOSINE KINASE"/>
    <property type="match status" value="1"/>
</dbReference>
<dbReference type="RefSeq" id="WP_117679317.1">
    <property type="nucleotide sequence ID" value="NZ_QSRJ01000004.1"/>
</dbReference>
<dbReference type="PROSITE" id="PS50146">
    <property type="entry name" value="DAGK"/>
    <property type="match status" value="1"/>
</dbReference>
<comment type="cofactor">
    <cofactor evidence="1">
        <name>Mg(2+)</name>
        <dbReference type="ChEBI" id="CHEBI:18420"/>
    </cofactor>
</comment>
<name>A0A3E4QUL8_9ACTN</name>